<dbReference type="OrthoDB" id="2100128at2759"/>
<evidence type="ECO:0000313" key="1">
    <source>
        <dbReference type="EMBL" id="PPQ85178.1"/>
    </source>
</evidence>
<comment type="caution">
    <text evidence="1">The sequence shown here is derived from an EMBL/GenBank/DDBJ whole genome shotgun (WGS) entry which is preliminary data.</text>
</comment>
<proteinExistence type="predicted"/>
<dbReference type="Proteomes" id="UP000283269">
    <property type="component" value="Unassembled WGS sequence"/>
</dbReference>
<keyword evidence="2" id="KW-1185">Reference proteome</keyword>
<reference evidence="1 2" key="1">
    <citation type="journal article" date="2018" name="Evol. Lett.">
        <title>Horizontal gene cluster transfer increased hallucinogenic mushroom diversity.</title>
        <authorList>
            <person name="Reynolds H.T."/>
            <person name="Vijayakumar V."/>
            <person name="Gluck-Thaler E."/>
            <person name="Korotkin H.B."/>
            <person name="Matheny P.B."/>
            <person name="Slot J.C."/>
        </authorList>
    </citation>
    <scope>NUCLEOTIDE SEQUENCE [LARGE SCALE GENOMIC DNA]</scope>
    <source>
        <strain evidence="1 2">2631</strain>
    </source>
</reference>
<dbReference type="InParanoid" id="A0A409X340"/>
<dbReference type="STRING" id="93625.A0A409X340"/>
<name>A0A409X340_PSICY</name>
<gene>
    <name evidence="1" type="ORF">CVT25_004185</name>
</gene>
<protein>
    <submittedName>
        <fullName evidence="1">Uncharacterized protein</fullName>
    </submittedName>
</protein>
<sequence>MTLSHWKVTYETSLYLSALFDSPKQTISIIPHLLPVRHEHPPKFTSHGPSIYTVLISLLHHLVAQYPSQGTYFQQLDSIPNALLTANSDVMKWMTSLTRCLRARNYAKFANLSQRSHVMDILQPSLDKDKALSDTPTGPESDGDLGLKAVLNLLEALRKNAGDTAWTTIRSAYRELSCDSISSETQAWLSRSLCLDSLLDPSFSDDAEKWLIDRTPAGHVRRKEGAEGKWIICKVR</sequence>
<dbReference type="AlphaFoldDB" id="A0A409X340"/>
<accession>A0A409X340</accession>
<dbReference type="EMBL" id="NHYD01002743">
    <property type="protein sequence ID" value="PPQ85178.1"/>
    <property type="molecule type" value="Genomic_DNA"/>
</dbReference>
<organism evidence="1 2">
    <name type="scientific">Psilocybe cyanescens</name>
    <dbReference type="NCBI Taxonomy" id="93625"/>
    <lineage>
        <taxon>Eukaryota</taxon>
        <taxon>Fungi</taxon>
        <taxon>Dikarya</taxon>
        <taxon>Basidiomycota</taxon>
        <taxon>Agaricomycotina</taxon>
        <taxon>Agaricomycetes</taxon>
        <taxon>Agaricomycetidae</taxon>
        <taxon>Agaricales</taxon>
        <taxon>Agaricineae</taxon>
        <taxon>Strophariaceae</taxon>
        <taxon>Psilocybe</taxon>
    </lineage>
</organism>
<evidence type="ECO:0000313" key="2">
    <source>
        <dbReference type="Proteomes" id="UP000283269"/>
    </source>
</evidence>